<dbReference type="NCBIfam" id="TIGR00335">
    <property type="entry name" value="primase_sml"/>
    <property type="match status" value="1"/>
</dbReference>
<evidence type="ECO:0000313" key="13">
    <source>
        <dbReference type="EMBL" id="KAG0565838.1"/>
    </source>
</evidence>
<evidence type="ECO:0000256" key="11">
    <source>
        <dbReference type="ARBA" id="ARBA00023163"/>
    </source>
</evidence>
<keyword evidence="4 12" id="KW-0240">DNA-directed RNA polymerase</keyword>
<dbReference type="OrthoDB" id="19606at2759"/>
<evidence type="ECO:0000256" key="10">
    <source>
        <dbReference type="ARBA" id="ARBA00022833"/>
    </source>
</evidence>
<keyword evidence="14" id="KW-1185">Reference proteome</keyword>
<proteinExistence type="inferred from homology"/>
<protein>
    <recommendedName>
        <fullName evidence="12">DNA primase</fullName>
        <ecNumber evidence="12">2.7.7.-</ecNumber>
    </recommendedName>
</protein>
<dbReference type="PANTHER" id="PTHR10536">
    <property type="entry name" value="DNA PRIMASE SMALL SUBUNIT"/>
    <property type="match status" value="1"/>
</dbReference>
<dbReference type="EMBL" id="CM026428">
    <property type="protein sequence ID" value="KAG0565838.1"/>
    <property type="molecule type" value="Genomic_DNA"/>
</dbReference>
<evidence type="ECO:0000313" key="14">
    <source>
        <dbReference type="Proteomes" id="UP000822688"/>
    </source>
</evidence>
<dbReference type="GO" id="GO:0005658">
    <property type="term" value="C:alpha DNA polymerase:primase complex"/>
    <property type="evidence" value="ECO:0007669"/>
    <property type="project" value="UniProtKB-ARBA"/>
</dbReference>
<reference evidence="13" key="1">
    <citation type="submission" date="2020-06" db="EMBL/GenBank/DDBJ databases">
        <title>WGS assembly of Ceratodon purpureus strain R40.</title>
        <authorList>
            <person name="Carey S.B."/>
            <person name="Jenkins J."/>
            <person name="Shu S."/>
            <person name="Lovell J.T."/>
            <person name="Sreedasyam A."/>
            <person name="Maumus F."/>
            <person name="Tiley G.P."/>
            <person name="Fernandez-Pozo N."/>
            <person name="Barry K."/>
            <person name="Chen C."/>
            <person name="Wang M."/>
            <person name="Lipzen A."/>
            <person name="Daum C."/>
            <person name="Saski C.A."/>
            <person name="Payton A.C."/>
            <person name="Mcbreen J.C."/>
            <person name="Conrad R.E."/>
            <person name="Kollar L.M."/>
            <person name="Olsson S."/>
            <person name="Huttunen S."/>
            <person name="Landis J.B."/>
            <person name="Wickett N.J."/>
            <person name="Johnson M.G."/>
            <person name="Rensing S.A."/>
            <person name="Grimwood J."/>
            <person name="Schmutz J."/>
            <person name="Mcdaniel S.F."/>
        </authorList>
    </citation>
    <scope>NUCLEOTIDE SEQUENCE</scope>
    <source>
        <strain evidence="13">R40</strain>
    </source>
</reference>
<sequence length="457" mass="52392">MGADTEDHMEVEDHKEVKVEAVPESRLVYDGFSPDYLRIYYGRLFPYAEMYKWLSYGHDGKHPGCDASIMGRREFSFTLEHDIYIRYLSFHDVSEMEATIKSKCPHKIDIGALYNVEPAKRTAYAGGSDRVFAPVERELVFDIDMTDYDDIRTCCSGADICLKCWPLMNIAIKILDTVLREDFGFEHLLWVYSGRRGVHCWVCDARARRLSNEARSAITRYLTLYKGNENTTKKVSLTGPALHPALSRAYEICRTYFEEHILPNQELLNSEGHFEKVLELVPDESVRAQMRDRWQDNRRASVAKDGISASRWKQLKQALESKKVTPSVRRSLEEIIFSYTYPRIDIEVSKHMNHLLKAPFCIHPKTGRVCVPIDPQDCDNFDPTNVPTLAQLLNELNAEGVKGGSECRDLDKTSLGAPVRLFQTKFLEPLQRANKAEITALHQEKLQEVSAKTSLSW</sequence>
<evidence type="ECO:0000256" key="1">
    <source>
        <dbReference type="ARBA" id="ARBA00001936"/>
    </source>
</evidence>
<keyword evidence="6 12" id="KW-0808">Transferase</keyword>
<dbReference type="InterPro" id="IPR002755">
    <property type="entry name" value="DNA_primase_S"/>
</dbReference>
<evidence type="ECO:0000256" key="5">
    <source>
        <dbReference type="ARBA" id="ARBA00022515"/>
    </source>
</evidence>
<evidence type="ECO:0000256" key="6">
    <source>
        <dbReference type="ARBA" id="ARBA00022679"/>
    </source>
</evidence>
<dbReference type="CDD" id="cd04860">
    <property type="entry name" value="AE_Prim_S"/>
    <property type="match status" value="1"/>
</dbReference>
<keyword evidence="8 12" id="KW-0235">DNA replication</keyword>
<evidence type="ECO:0000256" key="7">
    <source>
        <dbReference type="ARBA" id="ARBA00022695"/>
    </source>
</evidence>
<dbReference type="SUPFAM" id="SSF56747">
    <property type="entry name" value="Prim-pol domain"/>
    <property type="match status" value="1"/>
</dbReference>
<evidence type="ECO:0000256" key="9">
    <source>
        <dbReference type="ARBA" id="ARBA00022723"/>
    </source>
</evidence>
<gene>
    <name evidence="13" type="ORF">KC19_7G017400</name>
</gene>
<keyword evidence="7" id="KW-0548">Nucleotidyltransferase</keyword>
<dbReference type="Gene3D" id="3.90.920.10">
    <property type="entry name" value="DNA primase, PRIM domain"/>
    <property type="match status" value="1"/>
</dbReference>
<dbReference type="EC" id="2.7.7.-" evidence="12"/>
<dbReference type="GO" id="GO:0046872">
    <property type="term" value="F:metal ion binding"/>
    <property type="evidence" value="ECO:0007669"/>
    <property type="project" value="UniProtKB-KW"/>
</dbReference>
<evidence type="ECO:0000256" key="12">
    <source>
        <dbReference type="RuleBase" id="RU003514"/>
    </source>
</evidence>
<name>A0A8T0H6Q7_CERPU</name>
<dbReference type="AlphaFoldDB" id="A0A8T0H6Q7"/>
<evidence type="ECO:0000256" key="2">
    <source>
        <dbReference type="ARBA" id="ARBA00001946"/>
    </source>
</evidence>
<comment type="similarity">
    <text evidence="3 12">Belongs to the eukaryotic-type primase small subunit family.</text>
</comment>
<keyword evidence="11" id="KW-0804">Transcription</keyword>
<accession>A0A8T0H6Q7</accession>
<comment type="cofactor">
    <cofactor evidence="2">
        <name>Mg(2+)</name>
        <dbReference type="ChEBI" id="CHEBI:18420"/>
    </cofactor>
</comment>
<dbReference type="FunFam" id="3.90.920.10:FF:000001">
    <property type="entry name" value="DNA primase"/>
    <property type="match status" value="1"/>
</dbReference>
<evidence type="ECO:0000256" key="8">
    <source>
        <dbReference type="ARBA" id="ARBA00022705"/>
    </source>
</evidence>
<dbReference type="GO" id="GO:0006269">
    <property type="term" value="P:DNA replication, synthesis of primer"/>
    <property type="evidence" value="ECO:0007669"/>
    <property type="project" value="UniProtKB-KW"/>
</dbReference>
<dbReference type="Pfam" id="PF01896">
    <property type="entry name" value="DNA_primase_S"/>
    <property type="match status" value="1"/>
</dbReference>
<comment type="cofactor">
    <cofactor evidence="1">
        <name>Mn(2+)</name>
        <dbReference type="ChEBI" id="CHEBI:29035"/>
    </cofactor>
</comment>
<organism evidence="13 14">
    <name type="scientific">Ceratodon purpureus</name>
    <name type="common">Fire moss</name>
    <name type="synonym">Dicranum purpureum</name>
    <dbReference type="NCBI Taxonomy" id="3225"/>
    <lineage>
        <taxon>Eukaryota</taxon>
        <taxon>Viridiplantae</taxon>
        <taxon>Streptophyta</taxon>
        <taxon>Embryophyta</taxon>
        <taxon>Bryophyta</taxon>
        <taxon>Bryophytina</taxon>
        <taxon>Bryopsida</taxon>
        <taxon>Dicranidae</taxon>
        <taxon>Pseudoditrichales</taxon>
        <taxon>Ditrichaceae</taxon>
        <taxon>Ceratodon</taxon>
    </lineage>
</organism>
<comment type="caution">
    <text evidence="13">The sequence shown here is derived from an EMBL/GenBank/DDBJ whole genome shotgun (WGS) entry which is preliminary data.</text>
</comment>
<keyword evidence="9" id="KW-0479">Metal-binding</keyword>
<keyword evidence="5 12" id="KW-0639">Primosome</keyword>
<dbReference type="GO" id="GO:0003899">
    <property type="term" value="F:DNA-directed RNA polymerase activity"/>
    <property type="evidence" value="ECO:0007669"/>
    <property type="project" value="InterPro"/>
</dbReference>
<evidence type="ECO:0000256" key="4">
    <source>
        <dbReference type="ARBA" id="ARBA00022478"/>
    </source>
</evidence>
<evidence type="ECO:0000256" key="3">
    <source>
        <dbReference type="ARBA" id="ARBA00009762"/>
    </source>
</evidence>
<keyword evidence="10" id="KW-0862">Zinc</keyword>
<dbReference type="Proteomes" id="UP000822688">
    <property type="component" value="Chromosome 7"/>
</dbReference>
<dbReference type="InterPro" id="IPR014052">
    <property type="entry name" value="DNA_primase_ssu_euk/arc"/>
</dbReference>